<proteinExistence type="inferred from homology"/>
<dbReference type="EMBL" id="WQLB01000001">
    <property type="protein sequence ID" value="MVN85219.1"/>
    <property type="molecule type" value="Genomic_DNA"/>
</dbReference>
<dbReference type="AlphaFoldDB" id="A0A7C9M634"/>
<dbReference type="GO" id="GO:0006813">
    <property type="term" value="P:potassium ion transport"/>
    <property type="evidence" value="ECO:0007669"/>
    <property type="project" value="InterPro"/>
</dbReference>
<dbReference type="GO" id="GO:0016020">
    <property type="term" value="C:membrane"/>
    <property type="evidence" value="ECO:0007669"/>
    <property type="project" value="UniProtKB-SubCell"/>
</dbReference>
<evidence type="ECO:0000259" key="11">
    <source>
        <dbReference type="PROSITE" id="PS51201"/>
    </source>
</evidence>
<name>A0A7C9M634_9DEIO</name>
<evidence type="ECO:0000313" key="13">
    <source>
        <dbReference type="Proteomes" id="UP000483286"/>
    </source>
</evidence>
<feature type="region of interest" description="Disordered" evidence="7">
    <location>
        <begin position="599"/>
        <end position="618"/>
    </location>
</feature>
<organism evidence="12 13">
    <name type="scientific">Deinococcus arboris</name>
    <dbReference type="NCBI Taxonomy" id="2682977"/>
    <lineage>
        <taxon>Bacteria</taxon>
        <taxon>Thermotogati</taxon>
        <taxon>Deinococcota</taxon>
        <taxon>Deinococci</taxon>
        <taxon>Deinococcales</taxon>
        <taxon>Deinococcaceae</taxon>
        <taxon>Deinococcus</taxon>
    </lineage>
</organism>
<feature type="transmembrane region" description="Helical" evidence="8">
    <location>
        <begin position="45"/>
        <end position="64"/>
    </location>
</feature>
<dbReference type="InterPro" id="IPR036291">
    <property type="entry name" value="NAD(P)-bd_dom_sf"/>
</dbReference>
<protein>
    <submittedName>
        <fullName evidence="12">Potassium transporter KefB</fullName>
    </submittedName>
</protein>
<comment type="caution">
    <text evidence="12">The sequence shown here is derived from an EMBL/GenBank/DDBJ whole genome shotgun (WGS) entry which is preliminary data.</text>
</comment>
<evidence type="ECO:0000313" key="12">
    <source>
        <dbReference type="EMBL" id="MVN85219.1"/>
    </source>
</evidence>
<feature type="transmembrane region" description="Helical" evidence="8">
    <location>
        <begin position="333"/>
        <end position="356"/>
    </location>
</feature>
<evidence type="ECO:0000256" key="3">
    <source>
        <dbReference type="ARBA" id="ARBA00022448"/>
    </source>
</evidence>
<comment type="similarity">
    <text evidence="2">Belongs to the monovalent cation:proton antiporter 2 (CPA2) transporter (TC 2.A.37) family.</text>
</comment>
<dbReference type="GO" id="GO:0015297">
    <property type="term" value="F:antiporter activity"/>
    <property type="evidence" value="ECO:0007669"/>
    <property type="project" value="InterPro"/>
</dbReference>
<dbReference type="GO" id="GO:1902600">
    <property type="term" value="P:proton transmembrane transport"/>
    <property type="evidence" value="ECO:0007669"/>
    <property type="project" value="InterPro"/>
</dbReference>
<keyword evidence="4 8" id="KW-0812">Transmembrane</keyword>
<feature type="transmembrane region" description="Helical" evidence="8">
    <location>
        <begin position="126"/>
        <end position="149"/>
    </location>
</feature>
<evidence type="ECO:0000256" key="2">
    <source>
        <dbReference type="ARBA" id="ARBA00005551"/>
    </source>
</evidence>
<evidence type="ECO:0000259" key="10">
    <source>
        <dbReference type="PROSITE" id="PS50271"/>
    </source>
</evidence>
<dbReference type="PROSITE" id="PS51201">
    <property type="entry name" value="RCK_N"/>
    <property type="match status" value="1"/>
</dbReference>
<dbReference type="Gene3D" id="3.40.50.720">
    <property type="entry name" value="NAD(P)-binding Rossmann-like Domain"/>
    <property type="match status" value="1"/>
</dbReference>
<dbReference type="Gene3D" id="3.30.40.10">
    <property type="entry name" value="Zinc/RING finger domain, C3HC4 (zinc finger)"/>
    <property type="match status" value="1"/>
</dbReference>
<keyword evidence="3" id="KW-0813">Transport</keyword>
<evidence type="ECO:0000256" key="4">
    <source>
        <dbReference type="ARBA" id="ARBA00022692"/>
    </source>
</evidence>
<gene>
    <name evidence="12" type="ORF">GO986_00345</name>
</gene>
<feature type="transmembrane region" description="Helical" evidence="8">
    <location>
        <begin position="401"/>
        <end position="425"/>
    </location>
</feature>
<dbReference type="Proteomes" id="UP000483286">
    <property type="component" value="Unassembled WGS sequence"/>
</dbReference>
<feature type="signal peptide" evidence="9">
    <location>
        <begin position="1"/>
        <end position="28"/>
    </location>
</feature>
<dbReference type="InterPro" id="IPR006153">
    <property type="entry name" value="Cation/H_exchanger_TM"/>
</dbReference>
<feature type="transmembrane region" description="Helical" evidence="8">
    <location>
        <begin position="187"/>
        <end position="210"/>
    </location>
</feature>
<feature type="chain" id="PRO_5028965872" evidence="9">
    <location>
        <begin position="29"/>
        <end position="692"/>
    </location>
</feature>
<feature type="domain" description="UBP-type" evidence="10">
    <location>
        <begin position="609"/>
        <end position="692"/>
    </location>
</feature>
<dbReference type="Pfam" id="PF02254">
    <property type="entry name" value="TrkA_N"/>
    <property type="match status" value="1"/>
</dbReference>
<keyword evidence="6 8" id="KW-0472">Membrane</keyword>
<accession>A0A7C9M634</accession>
<dbReference type="PROSITE" id="PS50271">
    <property type="entry name" value="ZF_UBP"/>
    <property type="match status" value="1"/>
</dbReference>
<feature type="transmembrane region" description="Helical" evidence="8">
    <location>
        <begin position="306"/>
        <end position="326"/>
    </location>
</feature>
<feature type="transmembrane region" description="Helical" evidence="8">
    <location>
        <begin position="95"/>
        <end position="114"/>
    </location>
</feature>
<evidence type="ECO:0000256" key="1">
    <source>
        <dbReference type="ARBA" id="ARBA00004141"/>
    </source>
</evidence>
<evidence type="ECO:0000256" key="6">
    <source>
        <dbReference type="ARBA" id="ARBA00023136"/>
    </source>
</evidence>
<dbReference type="InterPro" id="IPR003148">
    <property type="entry name" value="RCK_N"/>
</dbReference>
<feature type="transmembrane region" description="Helical" evidence="8">
    <location>
        <begin position="256"/>
        <end position="286"/>
    </location>
</feature>
<dbReference type="SUPFAM" id="SSF57850">
    <property type="entry name" value="RING/U-box"/>
    <property type="match status" value="1"/>
</dbReference>
<keyword evidence="9" id="KW-0732">Signal</keyword>
<dbReference type="InterPro" id="IPR013083">
    <property type="entry name" value="Znf_RING/FYVE/PHD"/>
</dbReference>
<evidence type="ECO:0000256" key="5">
    <source>
        <dbReference type="ARBA" id="ARBA00022989"/>
    </source>
</evidence>
<dbReference type="InterPro" id="IPR001607">
    <property type="entry name" value="Znf_UBP"/>
</dbReference>
<reference evidence="12 13" key="1">
    <citation type="submission" date="2019-12" db="EMBL/GenBank/DDBJ databases">
        <title>Deinococcus sp. HMF7620 Genome sequencing and assembly.</title>
        <authorList>
            <person name="Kang H."/>
            <person name="Kim H."/>
            <person name="Joh K."/>
        </authorList>
    </citation>
    <scope>NUCLEOTIDE SEQUENCE [LARGE SCALE GENOMIC DNA]</scope>
    <source>
        <strain evidence="12 13">HMF7620</strain>
    </source>
</reference>
<dbReference type="GO" id="GO:0008270">
    <property type="term" value="F:zinc ion binding"/>
    <property type="evidence" value="ECO:0007669"/>
    <property type="project" value="InterPro"/>
</dbReference>
<dbReference type="PANTHER" id="PTHR42751">
    <property type="entry name" value="SODIUM/HYDROGEN EXCHANGER FAMILY/TRKA DOMAIN PROTEIN"/>
    <property type="match status" value="1"/>
</dbReference>
<dbReference type="Pfam" id="PF00999">
    <property type="entry name" value="Na_H_Exchanger"/>
    <property type="match status" value="1"/>
</dbReference>
<dbReference type="InterPro" id="IPR038770">
    <property type="entry name" value="Na+/solute_symporter_sf"/>
</dbReference>
<sequence length="692" mass="71034">MPSRPWHPAVRLIPLLLAVLWLSATALAGTHSAAGAEPHSGPPAFLTQLTLLLGVSALAAYASFRLRLMPIIGFLVAGVLVGPGALGLIREPELIAAASEIGVMLLLFTIGVEFSLERLARITRLIFLGGGLQVGLTLLVTLGLGLALGVGAPDAVFTGCLIALSSTAIVMKLLGERGETNARTGQVTLGILIFQDLAVVLMVLLVPMLAGQGGGISGMALALAKAAGIIALVLVAARRVVPRVMEVVARTCSSEIFLLTVVALCFGTASLTAAAGVSLALGAFLAGLLVSESRYGAQALGEILPLQILFSAAFFLSVGLQLNLGFLVGNLGLVLGAAAAIALLKVLVTGLSVRLLGEDGRVALPVALLTAQVGEFSFVLAATGTALGLSFAGLGEQGGGVFIAATVLLMTLTPALAGLAGPILARRAPAATTPAAEAPLPDAAPHGLPIAGRVVFFGYGPHARLAARALSRAAQPYSVVTRSPDGASELEGRGASVLIADYTRAGLLRELDIAAARAVVIADDDHDTTERAIGVLRTVSPDVTVITQATSPEGYQSLQALGAQHVLLPKREVAAGILDLLTPPEVPRAKLAQHLAERPPVTLSPEQQSQCDHAAANAGPTTPEADVCLACVAQGDTWVHLRVCMTCGHVGCCDSSKNKHATRHARAQGHPVIHSAEPGETWAYCYDHGWTK</sequence>
<dbReference type="Gene3D" id="1.20.1530.20">
    <property type="match status" value="1"/>
</dbReference>
<dbReference type="PANTHER" id="PTHR42751:SF3">
    <property type="entry name" value="SODIUM_GLUTAMATE SYMPORTER"/>
    <property type="match status" value="1"/>
</dbReference>
<comment type="subcellular location">
    <subcellularLocation>
        <location evidence="1">Membrane</location>
        <topology evidence="1">Multi-pass membrane protein</topology>
    </subcellularLocation>
</comment>
<evidence type="ECO:0000256" key="9">
    <source>
        <dbReference type="SAM" id="SignalP"/>
    </source>
</evidence>
<feature type="transmembrane region" description="Helical" evidence="8">
    <location>
        <begin position="216"/>
        <end position="235"/>
    </location>
</feature>
<keyword evidence="5 8" id="KW-1133">Transmembrane helix</keyword>
<dbReference type="Pfam" id="PF02148">
    <property type="entry name" value="zf-UBP"/>
    <property type="match status" value="1"/>
</dbReference>
<feature type="transmembrane region" description="Helical" evidence="8">
    <location>
        <begin position="376"/>
        <end position="394"/>
    </location>
</feature>
<keyword evidence="13" id="KW-1185">Reference proteome</keyword>
<feature type="transmembrane region" description="Helical" evidence="8">
    <location>
        <begin position="71"/>
        <end position="89"/>
    </location>
</feature>
<feature type="transmembrane region" description="Helical" evidence="8">
    <location>
        <begin position="155"/>
        <end position="175"/>
    </location>
</feature>
<evidence type="ECO:0000256" key="7">
    <source>
        <dbReference type="SAM" id="MobiDB-lite"/>
    </source>
</evidence>
<evidence type="ECO:0000256" key="8">
    <source>
        <dbReference type="SAM" id="Phobius"/>
    </source>
</evidence>
<feature type="domain" description="RCK N-terminal" evidence="11">
    <location>
        <begin position="451"/>
        <end position="567"/>
    </location>
</feature>
<dbReference type="SUPFAM" id="SSF51735">
    <property type="entry name" value="NAD(P)-binding Rossmann-fold domains"/>
    <property type="match status" value="1"/>
</dbReference>